<dbReference type="RefSeq" id="WP_092784247.1">
    <property type="nucleotide sequence ID" value="NZ_FNAP01000004.1"/>
</dbReference>
<dbReference type="Proteomes" id="UP000199412">
    <property type="component" value="Unassembled WGS sequence"/>
</dbReference>
<feature type="chain" id="PRO_5011712424" evidence="2">
    <location>
        <begin position="20"/>
        <end position="285"/>
    </location>
</feature>
<dbReference type="InterPro" id="IPR001638">
    <property type="entry name" value="Solute-binding_3/MltF_N"/>
</dbReference>
<accession>A0A1G7ART1</accession>
<dbReference type="Gene3D" id="3.40.190.10">
    <property type="entry name" value="Periplasmic binding protein-like II"/>
    <property type="match status" value="2"/>
</dbReference>
<gene>
    <name evidence="4" type="ORF">SAMN05421720_10459</name>
</gene>
<reference evidence="4 5" key="1">
    <citation type="submission" date="2016-10" db="EMBL/GenBank/DDBJ databases">
        <authorList>
            <person name="de Groot N.N."/>
        </authorList>
    </citation>
    <scope>NUCLEOTIDE SEQUENCE [LARGE SCALE GENOMIC DNA]</scope>
    <source>
        <strain evidence="4 5">ATCC 700224</strain>
    </source>
</reference>
<dbReference type="Pfam" id="PF00497">
    <property type="entry name" value="SBP_bac_3"/>
    <property type="match status" value="1"/>
</dbReference>
<feature type="signal peptide" evidence="2">
    <location>
        <begin position="1"/>
        <end position="19"/>
    </location>
</feature>
<evidence type="ECO:0000313" key="5">
    <source>
        <dbReference type="Proteomes" id="UP000199412"/>
    </source>
</evidence>
<dbReference type="PANTHER" id="PTHR35936">
    <property type="entry name" value="MEMBRANE-BOUND LYTIC MUREIN TRANSGLYCOSYLASE F"/>
    <property type="match status" value="1"/>
</dbReference>
<dbReference type="SUPFAM" id="SSF53850">
    <property type="entry name" value="Periplasmic binding protein-like II"/>
    <property type="match status" value="1"/>
</dbReference>
<keyword evidence="5" id="KW-1185">Reference proteome</keyword>
<evidence type="ECO:0000256" key="1">
    <source>
        <dbReference type="ARBA" id="ARBA00022729"/>
    </source>
</evidence>
<protein>
    <submittedName>
        <fullName evidence="4">ABC-type amino acid transport substrate-binding protein</fullName>
    </submittedName>
</protein>
<evidence type="ECO:0000313" key="4">
    <source>
        <dbReference type="EMBL" id="SDE17400.1"/>
    </source>
</evidence>
<name>A0A1G7ART1_9PROT</name>
<evidence type="ECO:0000259" key="3">
    <source>
        <dbReference type="SMART" id="SM00062"/>
    </source>
</evidence>
<proteinExistence type="predicted"/>
<evidence type="ECO:0000256" key="2">
    <source>
        <dbReference type="SAM" id="SignalP"/>
    </source>
</evidence>
<sequence>MTIIALILSCGALVMGARAALPLPPSGTGGQVPPGAPSRTLTVATMADALPLSGTGADGQAAGLHVRMARAVCERLRLDCRFTAMPADALLDALVSGAVDMVAADLIVTDERAARVRFAPAHARAASLLVGRAASWPDGPLPGGGPARADDANPFDRLAGRVVVVAGGSDQAVALQRRAPRDAGAVLAPTHGEAVDALRSGEADAALLPLAIGLEVLGDGLIPLGPPLTDAGAGGPVALATALGNRDLAQGIGTVVEAMRRDGRIRALARVSPDPLAAVPVEASR</sequence>
<dbReference type="STRING" id="69960.SAMN05421720_10459"/>
<feature type="domain" description="Solute-binding protein family 3/N-terminal" evidence="3">
    <location>
        <begin position="40"/>
        <end position="275"/>
    </location>
</feature>
<dbReference type="AlphaFoldDB" id="A0A1G7ART1"/>
<dbReference type="SMART" id="SM00062">
    <property type="entry name" value="PBPb"/>
    <property type="match status" value="1"/>
</dbReference>
<dbReference type="OrthoDB" id="7354650at2"/>
<keyword evidence="1 2" id="KW-0732">Signal</keyword>
<dbReference type="PANTHER" id="PTHR35936:SF19">
    <property type="entry name" value="AMINO-ACID-BINDING PROTEIN YXEM-RELATED"/>
    <property type="match status" value="1"/>
</dbReference>
<dbReference type="EMBL" id="FNAP01000004">
    <property type="protein sequence ID" value="SDE17400.1"/>
    <property type="molecule type" value="Genomic_DNA"/>
</dbReference>
<dbReference type="CDD" id="cd13530">
    <property type="entry name" value="PBP2_peptides_like"/>
    <property type="match status" value="1"/>
</dbReference>
<organism evidence="4 5">
    <name type="scientific">Rhodospira trueperi</name>
    <dbReference type="NCBI Taxonomy" id="69960"/>
    <lineage>
        <taxon>Bacteria</taxon>
        <taxon>Pseudomonadati</taxon>
        <taxon>Pseudomonadota</taxon>
        <taxon>Alphaproteobacteria</taxon>
        <taxon>Rhodospirillales</taxon>
        <taxon>Rhodospirillaceae</taxon>
        <taxon>Rhodospira</taxon>
    </lineage>
</organism>